<dbReference type="GO" id="GO:0046872">
    <property type="term" value="F:metal ion binding"/>
    <property type="evidence" value="ECO:0007669"/>
    <property type="project" value="UniProtKB-KW"/>
</dbReference>
<evidence type="ECO:0000256" key="5">
    <source>
        <dbReference type="RuleBase" id="RU003684"/>
    </source>
</evidence>
<reference evidence="7" key="1">
    <citation type="journal article" date="2023" name="Int. J. Syst. Evol. Microbiol.">
        <title>Mesoterricola silvestris gen. nov., sp. nov., Mesoterricola sediminis sp. nov., Geothrix oryzae sp. nov., Geothrix edaphica sp. nov., Geothrix rubra sp. nov., and Geothrix limicola sp. nov., six novel members of Acidobacteriota isolated from soils.</title>
        <authorList>
            <person name="Itoh H."/>
            <person name="Sugisawa Y."/>
            <person name="Mise K."/>
            <person name="Xu Z."/>
            <person name="Kuniyasu M."/>
            <person name="Ushijima N."/>
            <person name="Kawano K."/>
            <person name="Kobayashi E."/>
            <person name="Shiratori Y."/>
            <person name="Masuda Y."/>
            <person name="Senoo K."/>
        </authorList>
    </citation>
    <scope>NUCLEOTIDE SEQUENCE [LARGE SCALE GENOMIC DNA]</scope>
    <source>
        <strain evidence="7">W79</strain>
    </source>
</reference>
<evidence type="ECO:0000256" key="1">
    <source>
        <dbReference type="ARBA" id="ARBA00009227"/>
    </source>
</evidence>
<comment type="cofactor">
    <cofactor evidence="4">
        <name>Mn(2+)</name>
        <dbReference type="ChEBI" id="CHEBI:29035"/>
    </cofactor>
    <text evidence="4">Binds 2 manganese ions per subunit.</text>
</comment>
<dbReference type="SUPFAM" id="SSF52768">
    <property type="entry name" value="Arginase/deacetylase"/>
    <property type="match status" value="1"/>
</dbReference>
<dbReference type="KEGG" id="msil:METEAL_21680"/>
<name>A0AA48K8J8_9BACT</name>
<dbReference type="InterPro" id="IPR023696">
    <property type="entry name" value="Ureohydrolase_dom_sf"/>
</dbReference>
<evidence type="ECO:0000256" key="4">
    <source>
        <dbReference type="PIRSR" id="PIRSR036979-1"/>
    </source>
</evidence>
<dbReference type="PANTHER" id="PTHR11358">
    <property type="entry name" value="ARGINASE/AGMATINASE"/>
    <property type="match status" value="1"/>
</dbReference>
<dbReference type="GO" id="GO:0008783">
    <property type="term" value="F:agmatinase activity"/>
    <property type="evidence" value="ECO:0007669"/>
    <property type="project" value="TreeGrafter"/>
</dbReference>
<gene>
    <name evidence="6" type="primary">speB</name>
    <name evidence="6" type="ORF">METEAL_21680</name>
</gene>
<keyword evidence="7" id="KW-1185">Reference proteome</keyword>
<evidence type="ECO:0000313" key="6">
    <source>
        <dbReference type="EMBL" id="BDU72994.1"/>
    </source>
</evidence>
<dbReference type="EMBL" id="AP027080">
    <property type="protein sequence ID" value="BDU72994.1"/>
    <property type="molecule type" value="Genomic_DNA"/>
</dbReference>
<feature type="binding site" evidence="4">
    <location>
        <position position="150"/>
    </location>
    <ligand>
        <name>Mn(2+)</name>
        <dbReference type="ChEBI" id="CHEBI:29035"/>
        <label>1</label>
    </ligand>
</feature>
<dbReference type="Gene3D" id="3.40.800.10">
    <property type="entry name" value="Ureohydrolase domain"/>
    <property type="match status" value="1"/>
</dbReference>
<dbReference type="GO" id="GO:0033389">
    <property type="term" value="P:putrescine biosynthetic process from arginine, via agmatine"/>
    <property type="evidence" value="ECO:0007669"/>
    <property type="project" value="TreeGrafter"/>
</dbReference>
<sequence length="310" mass="32872">MNPEAMLMSLRTGLTPFLGLPLQLTPAPVPGVVLGAPFDGGVLNRPGARLGPWALRAATLGLGRAAMPFRLQGHDLGGRTLAALDWVDGGNIPTRPFSITEALGAVEQTVHGWLEQGARTLLLGGDHLMTLGALRAHARKYGPLGLLHLDAHPDAGSGEAWGTEHHHGTWLKSAIQEGLVDPRHTVQLGVRAPRFDSEEIVFLLNAGVRMWTPMDLKDPRLLSQLQGDIARVGQIPAYVTVDLDVLDPAFCPAVAEPVPGGLSVLDVFTLLACLRNVAWVGADIMELAPTLPGAEDSARVAAHIALQLLS</sequence>
<dbReference type="InterPro" id="IPR006035">
    <property type="entry name" value="Ureohydrolase"/>
</dbReference>
<evidence type="ECO:0000313" key="7">
    <source>
        <dbReference type="Proteomes" id="UP001238179"/>
    </source>
</evidence>
<feature type="binding site" evidence="4">
    <location>
        <position position="152"/>
    </location>
    <ligand>
        <name>Mn(2+)</name>
        <dbReference type="ChEBI" id="CHEBI:29035"/>
        <label>1</label>
    </ligand>
</feature>
<keyword evidence="2 4" id="KW-0479">Metal-binding</keyword>
<evidence type="ECO:0000256" key="3">
    <source>
        <dbReference type="ARBA" id="ARBA00022801"/>
    </source>
</evidence>
<dbReference type="AlphaFoldDB" id="A0AA48K8J8"/>
<dbReference type="PRINTS" id="PR00116">
    <property type="entry name" value="ARGINASE"/>
</dbReference>
<organism evidence="6 7">
    <name type="scientific">Mesoterricola silvestris</name>
    <dbReference type="NCBI Taxonomy" id="2927979"/>
    <lineage>
        <taxon>Bacteria</taxon>
        <taxon>Pseudomonadati</taxon>
        <taxon>Acidobacteriota</taxon>
        <taxon>Holophagae</taxon>
        <taxon>Holophagales</taxon>
        <taxon>Holophagaceae</taxon>
        <taxon>Mesoterricola</taxon>
    </lineage>
</organism>
<dbReference type="PANTHER" id="PTHR11358:SF26">
    <property type="entry name" value="GUANIDINO ACID HYDROLASE, MITOCHONDRIAL"/>
    <property type="match status" value="1"/>
</dbReference>
<feature type="binding site" evidence="4">
    <location>
        <position position="244"/>
    </location>
    <ligand>
        <name>Mn(2+)</name>
        <dbReference type="ChEBI" id="CHEBI:29035"/>
        <label>1</label>
    </ligand>
</feature>
<dbReference type="PROSITE" id="PS01053">
    <property type="entry name" value="ARGINASE_1"/>
    <property type="match status" value="1"/>
</dbReference>
<keyword evidence="4" id="KW-0464">Manganese</keyword>
<dbReference type="Proteomes" id="UP001238179">
    <property type="component" value="Chromosome"/>
</dbReference>
<dbReference type="PROSITE" id="PS51409">
    <property type="entry name" value="ARGINASE_2"/>
    <property type="match status" value="1"/>
</dbReference>
<protein>
    <submittedName>
        <fullName evidence="6">Agmatinase</fullName>
    </submittedName>
</protein>
<proteinExistence type="inferred from homology"/>
<feature type="binding site" evidence="4">
    <location>
        <position position="242"/>
    </location>
    <ligand>
        <name>Mn(2+)</name>
        <dbReference type="ChEBI" id="CHEBI:29035"/>
        <label>1</label>
    </ligand>
</feature>
<keyword evidence="3 5" id="KW-0378">Hydrolase</keyword>
<dbReference type="PIRSF" id="PIRSF036979">
    <property type="entry name" value="Arginase"/>
    <property type="match status" value="1"/>
</dbReference>
<feature type="binding site" evidence="4">
    <location>
        <position position="127"/>
    </location>
    <ligand>
        <name>Mn(2+)</name>
        <dbReference type="ChEBI" id="CHEBI:29035"/>
        <label>1</label>
    </ligand>
</feature>
<evidence type="ECO:0000256" key="2">
    <source>
        <dbReference type="ARBA" id="ARBA00022723"/>
    </source>
</evidence>
<dbReference type="InterPro" id="IPR020855">
    <property type="entry name" value="Ureohydrolase_Mn_BS"/>
</dbReference>
<comment type="similarity">
    <text evidence="1">Belongs to the arginase family. Agmatinase subfamily.</text>
</comment>
<accession>A0AA48K8J8</accession>
<dbReference type="Pfam" id="PF00491">
    <property type="entry name" value="Arginase"/>
    <property type="match status" value="1"/>
</dbReference>
<feature type="binding site" evidence="4">
    <location>
        <position position="154"/>
    </location>
    <ligand>
        <name>Mn(2+)</name>
        <dbReference type="ChEBI" id="CHEBI:29035"/>
        <label>1</label>
    </ligand>
</feature>
<dbReference type="RefSeq" id="WP_316411638.1">
    <property type="nucleotide sequence ID" value="NZ_AP027080.1"/>
</dbReference>